<evidence type="ECO:0000313" key="11">
    <source>
        <dbReference type="Proteomes" id="UP000641588"/>
    </source>
</evidence>
<feature type="transmembrane region" description="Helical" evidence="9">
    <location>
        <begin position="87"/>
        <end position="109"/>
    </location>
</feature>
<keyword evidence="7 9" id="KW-0472">Membrane</keyword>
<keyword evidence="3" id="KW-1003">Cell membrane</keyword>
<evidence type="ECO:0000313" key="10">
    <source>
        <dbReference type="EMBL" id="NOU91835.1"/>
    </source>
</evidence>
<dbReference type="EMBL" id="WHOD01000004">
    <property type="protein sequence ID" value="NOU91835.1"/>
    <property type="molecule type" value="Genomic_DNA"/>
</dbReference>
<evidence type="ECO:0000256" key="4">
    <source>
        <dbReference type="ARBA" id="ARBA00022519"/>
    </source>
</evidence>
<dbReference type="GO" id="GO:0005886">
    <property type="term" value="C:plasma membrane"/>
    <property type="evidence" value="ECO:0007669"/>
    <property type="project" value="UniProtKB-SubCell"/>
</dbReference>
<dbReference type="Pfam" id="PF04143">
    <property type="entry name" value="Sulf_transp"/>
    <property type="match status" value="1"/>
</dbReference>
<organism evidence="10 11">
    <name type="scientific">Paenibacillus foliorum</name>
    <dbReference type="NCBI Taxonomy" id="2654974"/>
    <lineage>
        <taxon>Bacteria</taxon>
        <taxon>Bacillati</taxon>
        <taxon>Bacillota</taxon>
        <taxon>Bacilli</taxon>
        <taxon>Bacillales</taxon>
        <taxon>Paenibacillaceae</taxon>
        <taxon>Paenibacillus</taxon>
    </lineage>
</organism>
<evidence type="ECO:0000256" key="7">
    <source>
        <dbReference type="ARBA" id="ARBA00023136"/>
    </source>
</evidence>
<evidence type="ECO:0000256" key="6">
    <source>
        <dbReference type="ARBA" id="ARBA00022989"/>
    </source>
</evidence>
<gene>
    <name evidence="10" type="ORF">GC093_01095</name>
</gene>
<evidence type="ECO:0000256" key="3">
    <source>
        <dbReference type="ARBA" id="ARBA00022475"/>
    </source>
</evidence>
<feature type="transmembrane region" description="Helical" evidence="9">
    <location>
        <begin position="278"/>
        <end position="296"/>
    </location>
</feature>
<reference evidence="10" key="1">
    <citation type="submission" date="2019-10" db="EMBL/GenBank/DDBJ databases">
        <title>Description of Paenibacillus glebae sp. nov.</title>
        <authorList>
            <person name="Carlier A."/>
            <person name="Qi S."/>
        </authorList>
    </citation>
    <scope>NUCLEOTIDE SEQUENCE</scope>
    <source>
        <strain evidence="10">LMG 31456</strain>
    </source>
</reference>
<comment type="subcellular location">
    <subcellularLocation>
        <location evidence="1">Cell inner membrane</location>
        <topology evidence="1">Multi-pass membrane protein</topology>
    </subcellularLocation>
</comment>
<accession>A0A972GKS4</accession>
<evidence type="ECO:0000256" key="1">
    <source>
        <dbReference type="ARBA" id="ARBA00004429"/>
    </source>
</evidence>
<evidence type="ECO:0000256" key="5">
    <source>
        <dbReference type="ARBA" id="ARBA00022692"/>
    </source>
</evidence>
<dbReference type="AlphaFoldDB" id="A0A972GKS4"/>
<proteinExistence type="inferred from homology"/>
<comment type="similarity">
    <text evidence="8">Belongs to the TsuA/YedE (TC 9.B.102) family.</text>
</comment>
<evidence type="ECO:0000256" key="8">
    <source>
        <dbReference type="ARBA" id="ARBA00035655"/>
    </source>
</evidence>
<dbReference type="PANTHER" id="PTHR30574:SF1">
    <property type="entry name" value="SULPHUR TRANSPORT DOMAIN-CONTAINING PROTEIN"/>
    <property type="match status" value="1"/>
</dbReference>
<keyword evidence="6 9" id="KW-1133">Transmembrane helix</keyword>
<dbReference type="InterPro" id="IPR007272">
    <property type="entry name" value="Sulf_transp_TsuA/YedE"/>
</dbReference>
<feature type="transmembrane region" description="Helical" evidence="9">
    <location>
        <begin position="6"/>
        <end position="26"/>
    </location>
</feature>
<keyword evidence="5 9" id="KW-0812">Transmembrane</keyword>
<feature type="transmembrane region" description="Helical" evidence="9">
    <location>
        <begin position="116"/>
        <end position="136"/>
    </location>
</feature>
<dbReference type="Proteomes" id="UP000641588">
    <property type="component" value="Unassembled WGS sequence"/>
</dbReference>
<evidence type="ECO:0000256" key="9">
    <source>
        <dbReference type="SAM" id="Phobius"/>
    </source>
</evidence>
<protein>
    <submittedName>
        <fullName evidence="10">YeeE/YedE family protein</fullName>
    </submittedName>
</protein>
<evidence type="ECO:0000256" key="2">
    <source>
        <dbReference type="ARBA" id="ARBA00022448"/>
    </source>
</evidence>
<sequence>MLTSMAYTWDVFLMAAIFGFLYGFLLQKADFCFVASIRDWISVKDTRILHGVLVLIATALLGWGLMLTLGIKSVSDIWTVPLGGANLLGGILFGIGMTIAGGCGSGTLYRCGMGYVQFWVVLFFAIVGNLLFALLYDPWARDTLKPLTIAESGYTLFSWPLPYYVLPAAIVILMLAIVIYRFGISGLLSGIKSALTDWEGSPLKQSHWDIRLVAFLIGVVATIQFALMSNVSITGPETRIGAVALAQLLGDDFVFNNTYLNALFADFPRIGLGPEETLVIFLVIGSFAASLLSGSFKLRIPRASRMPFAIGGGLLMGISSRIAPGCNIANVITGIGGLSLSSVFVLIGMIIGIVIVVAFVFKMPLMLFQRSDTFQD</sequence>
<keyword evidence="2" id="KW-0813">Transport</keyword>
<feature type="transmembrane region" description="Helical" evidence="9">
    <location>
        <begin position="47"/>
        <end position="67"/>
    </location>
</feature>
<keyword evidence="4" id="KW-0997">Cell inner membrane</keyword>
<name>A0A972GKS4_9BACL</name>
<keyword evidence="11" id="KW-1185">Reference proteome</keyword>
<feature type="transmembrane region" description="Helical" evidence="9">
    <location>
        <begin position="208"/>
        <end position="227"/>
    </location>
</feature>
<dbReference type="PANTHER" id="PTHR30574">
    <property type="entry name" value="INNER MEMBRANE PROTEIN YEDE"/>
    <property type="match status" value="1"/>
</dbReference>
<feature type="transmembrane region" description="Helical" evidence="9">
    <location>
        <begin position="164"/>
        <end position="188"/>
    </location>
</feature>
<comment type="caution">
    <text evidence="10">The sequence shown here is derived from an EMBL/GenBank/DDBJ whole genome shotgun (WGS) entry which is preliminary data.</text>
</comment>
<feature type="transmembrane region" description="Helical" evidence="9">
    <location>
        <begin position="338"/>
        <end position="361"/>
    </location>
</feature>